<proteinExistence type="predicted"/>
<keyword evidence="1" id="KW-0812">Transmembrane</keyword>
<feature type="transmembrane region" description="Helical" evidence="1">
    <location>
        <begin position="53"/>
        <end position="74"/>
    </location>
</feature>
<protein>
    <submittedName>
        <fullName evidence="2">(rape) hypothetical protein</fullName>
    </submittedName>
</protein>
<accession>A0A816U1I2</accession>
<keyword evidence="1" id="KW-1133">Transmembrane helix</keyword>
<sequence length="149" mass="16997">MAMTKVFFSDLKSGRCSSVVEARLLRFWEAKNVKRGGKLMWMDLLMRETGCYLGSYFFIFANFLAALFVGRGVLLCRKIVQLLALLLELDHFAPLKADAGLTTVRQHGGSLRVHDIVLYFHSYSNPVFYLIPKICSINILQFMSFVSVF</sequence>
<reference evidence="2" key="1">
    <citation type="submission" date="2021-01" db="EMBL/GenBank/DDBJ databases">
        <authorList>
            <consortium name="Genoscope - CEA"/>
            <person name="William W."/>
        </authorList>
    </citation>
    <scope>NUCLEOTIDE SEQUENCE</scope>
</reference>
<gene>
    <name evidence="2" type="ORF">DARMORV10_C08P14050.1</name>
</gene>
<organism evidence="2">
    <name type="scientific">Brassica napus</name>
    <name type="common">Rape</name>
    <dbReference type="NCBI Taxonomy" id="3708"/>
    <lineage>
        <taxon>Eukaryota</taxon>
        <taxon>Viridiplantae</taxon>
        <taxon>Streptophyta</taxon>
        <taxon>Embryophyta</taxon>
        <taxon>Tracheophyta</taxon>
        <taxon>Spermatophyta</taxon>
        <taxon>Magnoliopsida</taxon>
        <taxon>eudicotyledons</taxon>
        <taxon>Gunneridae</taxon>
        <taxon>Pentapetalae</taxon>
        <taxon>rosids</taxon>
        <taxon>malvids</taxon>
        <taxon>Brassicales</taxon>
        <taxon>Brassicaceae</taxon>
        <taxon>Brassiceae</taxon>
        <taxon>Brassica</taxon>
    </lineage>
</organism>
<evidence type="ECO:0000256" key="1">
    <source>
        <dbReference type="SAM" id="Phobius"/>
    </source>
</evidence>
<dbReference type="EMBL" id="HG994372">
    <property type="protein sequence ID" value="CAF2108215.1"/>
    <property type="molecule type" value="Genomic_DNA"/>
</dbReference>
<dbReference type="AlphaFoldDB" id="A0A816U1I2"/>
<keyword evidence="1" id="KW-0472">Membrane</keyword>
<dbReference type="Proteomes" id="UP001295469">
    <property type="component" value="Chromosome C08"/>
</dbReference>
<evidence type="ECO:0000313" key="2">
    <source>
        <dbReference type="EMBL" id="CAF2108215.1"/>
    </source>
</evidence>
<name>A0A816U1I2_BRANA</name>